<comment type="caution">
    <text evidence="3">The sequence shown here is derived from an EMBL/GenBank/DDBJ whole genome shotgun (WGS) entry which is preliminary data.</text>
</comment>
<dbReference type="Pfam" id="PF20398">
    <property type="entry name" value="DUF6691"/>
    <property type="match status" value="1"/>
</dbReference>
<proteinExistence type="predicted"/>
<feature type="transmembrane region" description="Helical" evidence="2">
    <location>
        <begin position="122"/>
        <end position="142"/>
    </location>
</feature>
<dbReference type="RefSeq" id="WP_145750145.1">
    <property type="nucleotide sequence ID" value="NZ_VITN01000006.1"/>
</dbReference>
<dbReference type="EMBL" id="VITN01000006">
    <property type="protein sequence ID" value="TWB20617.1"/>
    <property type="molecule type" value="Genomic_DNA"/>
</dbReference>
<feature type="transmembrane region" description="Helical" evidence="2">
    <location>
        <begin position="85"/>
        <end position="110"/>
    </location>
</feature>
<accession>A0A560FG79</accession>
<gene>
    <name evidence="3" type="ORF">FBZ89_10615</name>
</gene>
<dbReference type="AlphaFoldDB" id="A0A560FG79"/>
<reference evidence="3 4" key="1">
    <citation type="submission" date="2019-06" db="EMBL/GenBank/DDBJ databases">
        <title>Genomic Encyclopedia of Type Strains, Phase IV (KMG-V): Genome sequencing to study the core and pangenomes of soil and plant-associated prokaryotes.</title>
        <authorList>
            <person name="Whitman W."/>
        </authorList>
    </citation>
    <scope>NUCLEOTIDE SEQUENCE [LARGE SCALE GENOMIC DNA]</scope>
    <source>
        <strain evidence="3 4">BR 11880</strain>
    </source>
</reference>
<evidence type="ECO:0000256" key="1">
    <source>
        <dbReference type="SAM" id="MobiDB-lite"/>
    </source>
</evidence>
<keyword evidence="2" id="KW-0472">Membrane</keyword>
<evidence type="ECO:0000313" key="3">
    <source>
        <dbReference type="EMBL" id="TWB20617.1"/>
    </source>
</evidence>
<feature type="transmembrane region" description="Helical" evidence="2">
    <location>
        <begin position="41"/>
        <end position="60"/>
    </location>
</feature>
<sequence>MRRLILALAAGLVFGFGLTVSSMINPAKVLAFLDVAGGWDPSLALVMAAAVPVAGAGFVLGRRRQAPLAAPAFQPPAVRAIDRRLVAGAALFGVGWGLVGYCPGPALAALGVTVADPKGVDLAGAPLFILAMLVGMAAVAFIDRRVTRQRMNRVGAPAERPQVIKRPDAPSP</sequence>
<dbReference type="Proteomes" id="UP000319859">
    <property type="component" value="Unassembled WGS sequence"/>
</dbReference>
<protein>
    <recommendedName>
        <fullName evidence="5">Sulphur transport domain-containing protein</fullName>
    </recommendedName>
</protein>
<name>A0A560FG79_9PROT</name>
<evidence type="ECO:0008006" key="5">
    <source>
        <dbReference type="Google" id="ProtNLM"/>
    </source>
</evidence>
<evidence type="ECO:0000256" key="2">
    <source>
        <dbReference type="SAM" id="Phobius"/>
    </source>
</evidence>
<dbReference type="InterPro" id="IPR046513">
    <property type="entry name" value="DUF6691"/>
</dbReference>
<keyword evidence="2" id="KW-0812">Transmembrane</keyword>
<evidence type="ECO:0000313" key="4">
    <source>
        <dbReference type="Proteomes" id="UP000319859"/>
    </source>
</evidence>
<dbReference type="OrthoDB" id="9790409at2"/>
<organism evidence="3 4">
    <name type="scientific">Nitrospirillum amazonense</name>
    <dbReference type="NCBI Taxonomy" id="28077"/>
    <lineage>
        <taxon>Bacteria</taxon>
        <taxon>Pseudomonadati</taxon>
        <taxon>Pseudomonadota</taxon>
        <taxon>Alphaproteobacteria</taxon>
        <taxon>Rhodospirillales</taxon>
        <taxon>Azospirillaceae</taxon>
        <taxon>Nitrospirillum</taxon>
    </lineage>
</organism>
<keyword evidence="2" id="KW-1133">Transmembrane helix</keyword>
<feature type="region of interest" description="Disordered" evidence="1">
    <location>
        <begin position="153"/>
        <end position="172"/>
    </location>
</feature>